<evidence type="ECO:0000259" key="3">
    <source>
        <dbReference type="Pfam" id="PF00534"/>
    </source>
</evidence>
<dbReference type="EMBL" id="JAESIY010000002">
    <property type="protein sequence ID" value="MBL3655638.1"/>
    <property type="molecule type" value="Genomic_DNA"/>
</dbReference>
<dbReference type="PANTHER" id="PTHR12526">
    <property type="entry name" value="GLYCOSYLTRANSFERASE"/>
    <property type="match status" value="1"/>
</dbReference>
<reference evidence="5" key="1">
    <citation type="submission" date="2021-01" db="EMBL/GenBank/DDBJ databases">
        <title>Fulvivirga kasyanovii gen. nov., sp nov., a novel member of the phylum Bacteroidetes isolated from seawater in a mussel farm.</title>
        <authorList>
            <person name="Zhao L.-H."/>
            <person name="Wang Z.-J."/>
        </authorList>
    </citation>
    <scope>NUCLEOTIDE SEQUENCE</scope>
    <source>
        <strain evidence="5">2943</strain>
    </source>
</reference>
<dbReference type="CDD" id="cd03794">
    <property type="entry name" value="GT4_WbuB-like"/>
    <property type="match status" value="1"/>
</dbReference>
<protein>
    <submittedName>
        <fullName evidence="5">Glycosyltransferase family 4 protein</fullName>
    </submittedName>
</protein>
<gene>
    <name evidence="5" type="ORF">JL102_05830</name>
</gene>
<sequence length="394" mass="45671">MTIGMFLDTAFPPDSRVENEAVSLIDQGHDVYLFSFNYDKRKKEDIINGIQVRRYDAGKLIYKLSALAYTFPFFRMLVQRKISHFIETVKPEVIHIHDMVLAEAVFKVNEKFNLPVVLDLHENRPVIMQEYSHLKTFPGKYLIDVRKWQHKQEEFIERANRVVLVTKEAKEEALTYKVTDKQKFVVLPNTIHLDIFKKYPIDSGITKRFKGRFNIVYTGDTGLRRGTDTAIEAINILKDNIPEIHLILVGRNTEDQVLKEMVNSMSLHGYVSFEGWQDVSLFPSYIDVADVCISPLKRNLHHDTTFANKIFQYMAMEKALLVSDCPAQENVILSENCGLIHEANNADDMADKIKRLYNDPELRFSLGKNAIEAVFARWNWDITKKELIAMYDSL</sequence>
<feature type="domain" description="Glycosyl transferase family 1" evidence="3">
    <location>
        <begin position="207"/>
        <end position="372"/>
    </location>
</feature>
<evidence type="ECO:0000313" key="5">
    <source>
        <dbReference type="EMBL" id="MBL3655638.1"/>
    </source>
</evidence>
<evidence type="ECO:0000313" key="6">
    <source>
        <dbReference type="Proteomes" id="UP000659388"/>
    </source>
</evidence>
<dbReference type="GO" id="GO:0016757">
    <property type="term" value="F:glycosyltransferase activity"/>
    <property type="evidence" value="ECO:0007669"/>
    <property type="project" value="UniProtKB-KW"/>
</dbReference>
<proteinExistence type="predicted"/>
<evidence type="ECO:0000256" key="1">
    <source>
        <dbReference type="ARBA" id="ARBA00022676"/>
    </source>
</evidence>
<dbReference type="InterPro" id="IPR028098">
    <property type="entry name" value="Glyco_trans_4-like_N"/>
</dbReference>
<keyword evidence="2" id="KW-0808">Transferase</keyword>
<dbReference type="RefSeq" id="WP_202243298.1">
    <property type="nucleotide sequence ID" value="NZ_JAESIY010000002.1"/>
</dbReference>
<dbReference type="Pfam" id="PF00534">
    <property type="entry name" value="Glycos_transf_1"/>
    <property type="match status" value="1"/>
</dbReference>
<accession>A0A937F7X7</accession>
<keyword evidence="1" id="KW-0328">Glycosyltransferase</keyword>
<dbReference type="PANTHER" id="PTHR12526:SF629">
    <property type="entry name" value="TEICHURONIC ACID BIOSYNTHESIS GLYCOSYLTRANSFERASE TUAH-RELATED"/>
    <property type="match status" value="1"/>
</dbReference>
<evidence type="ECO:0000259" key="4">
    <source>
        <dbReference type="Pfam" id="PF13439"/>
    </source>
</evidence>
<evidence type="ECO:0000256" key="2">
    <source>
        <dbReference type="ARBA" id="ARBA00022679"/>
    </source>
</evidence>
<dbReference type="Gene3D" id="3.40.50.2000">
    <property type="entry name" value="Glycogen Phosphorylase B"/>
    <property type="match status" value="2"/>
</dbReference>
<dbReference type="InterPro" id="IPR001296">
    <property type="entry name" value="Glyco_trans_1"/>
</dbReference>
<dbReference type="AlphaFoldDB" id="A0A937F7X7"/>
<organism evidence="5 6">
    <name type="scientific">Fulvivirga sediminis</name>
    <dbReference type="NCBI Taxonomy" id="2803949"/>
    <lineage>
        <taxon>Bacteria</taxon>
        <taxon>Pseudomonadati</taxon>
        <taxon>Bacteroidota</taxon>
        <taxon>Cytophagia</taxon>
        <taxon>Cytophagales</taxon>
        <taxon>Fulvivirgaceae</taxon>
        <taxon>Fulvivirga</taxon>
    </lineage>
</organism>
<dbReference type="Proteomes" id="UP000659388">
    <property type="component" value="Unassembled WGS sequence"/>
</dbReference>
<keyword evidence="6" id="KW-1185">Reference proteome</keyword>
<feature type="domain" description="Glycosyltransferase subfamily 4-like N-terminal" evidence="4">
    <location>
        <begin position="17"/>
        <end position="194"/>
    </location>
</feature>
<comment type="caution">
    <text evidence="5">The sequence shown here is derived from an EMBL/GenBank/DDBJ whole genome shotgun (WGS) entry which is preliminary data.</text>
</comment>
<dbReference type="Pfam" id="PF13439">
    <property type="entry name" value="Glyco_transf_4"/>
    <property type="match status" value="1"/>
</dbReference>
<name>A0A937F7X7_9BACT</name>
<dbReference type="SUPFAM" id="SSF53756">
    <property type="entry name" value="UDP-Glycosyltransferase/glycogen phosphorylase"/>
    <property type="match status" value="1"/>
</dbReference>